<proteinExistence type="predicted"/>
<protein>
    <recommendedName>
        <fullName evidence="1">C2H2-type domain-containing protein</fullName>
    </recommendedName>
</protein>
<reference evidence="2" key="1">
    <citation type="submission" date="2018-04" db="EMBL/GenBank/DDBJ databases">
        <title>Transcriptome of Schizaphis graminum biotype I.</title>
        <authorList>
            <person name="Scully E.D."/>
            <person name="Geib S.M."/>
            <person name="Palmer N.A."/>
            <person name="Koch K."/>
            <person name="Bradshaw J."/>
            <person name="Heng-Moss T."/>
            <person name="Sarath G."/>
        </authorList>
    </citation>
    <scope>NUCLEOTIDE SEQUENCE</scope>
</reference>
<name>A0A2S2PBV7_SCHGA</name>
<dbReference type="PROSITE" id="PS00028">
    <property type="entry name" value="ZINC_FINGER_C2H2_1"/>
    <property type="match status" value="1"/>
</dbReference>
<organism evidence="2">
    <name type="scientific">Schizaphis graminum</name>
    <name type="common">Green bug aphid</name>
    <dbReference type="NCBI Taxonomy" id="13262"/>
    <lineage>
        <taxon>Eukaryota</taxon>
        <taxon>Metazoa</taxon>
        <taxon>Ecdysozoa</taxon>
        <taxon>Arthropoda</taxon>
        <taxon>Hexapoda</taxon>
        <taxon>Insecta</taxon>
        <taxon>Pterygota</taxon>
        <taxon>Neoptera</taxon>
        <taxon>Paraneoptera</taxon>
        <taxon>Hemiptera</taxon>
        <taxon>Sternorrhyncha</taxon>
        <taxon>Aphidomorpha</taxon>
        <taxon>Aphidoidea</taxon>
        <taxon>Aphididae</taxon>
        <taxon>Aphidini</taxon>
        <taxon>Schizaphis</taxon>
    </lineage>
</organism>
<gene>
    <name evidence="2" type="ORF">g.3026</name>
</gene>
<evidence type="ECO:0000313" key="2">
    <source>
        <dbReference type="EMBL" id="MBY26678.1"/>
    </source>
</evidence>
<dbReference type="AlphaFoldDB" id="A0A2S2PBV7"/>
<evidence type="ECO:0000259" key="1">
    <source>
        <dbReference type="PROSITE" id="PS00028"/>
    </source>
</evidence>
<accession>A0A2S2PBV7</accession>
<dbReference type="EMBL" id="GGMR01014059">
    <property type="protein sequence ID" value="MBY26678.1"/>
    <property type="molecule type" value="Transcribed_RNA"/>
</dbReference>
<dbReference type="InterPro" id="IPR013087">
    <property type="entry name" value="Znf_C2H2_type"/>
</dbReference>
<feature type="domain" description="C2H2-type" evidence="1">
    <location>
        <begin position="21"/>
        <end position="42"/>
    </location>
</feature>
<sequence length="151" mass="18092">MTTKKNQKKSQKRTKQKKKYCDICCRNYSCYTSFKAHMKYFHGQSNLNTNASSESGSIFQSKLYFSEQKQARDEIRKADKQKYNKVYLNLTNDYNNISHRKIIRRIIDENHIKALNEICVVKQPFDCIFCNAICNEFDHYQFQQWWSLGDN</sequence>